<keyword evidence="2" id="KW-1185">Reference proteome</keyword>
<dbReference type="Proteomes" id="UP000054007">
    <property type="component" value="Unassembled WGS sequence"/>
</dbReference>
<protein>
    <submittedName>
        <fullName evidence="1">Uncharacterized protein</fullName>
    </submittedName>
</protein>
<sequence length="56" mass="5981">MTAVHPSSKLSTPNLAVIKGAQSIRRIVKNAGWIEGDHNGSNGWHLPTNATQTCTL</sequence>
<gene>
    <name evidence="1" type="ORF">CYLTODRAFT_424140</name>
</gene>
<proteinExistence type="predicted"/>
<dbReference type="AlphaFoldDB" id="A0A0D7B845"/>
<evidence type="ECO:0000313" key="1">
    <source>
        <dbReference type="EMBL" id="KIY65686.1"/>
    </source>
</evidence>
<reference evidence="1 2" key="1">
    <citation type="journal article" date="2015" name="Fungal Genet. Biol.">
        <title>Evolution of novel wood decay mechanisms in Agaricales revealed by the genome sequences of Fistulina hepatica and Cylindrobasidium torrendii.</title>
        <authorList>
            <person name="Floudas D."/>
            <person name="Held B.W."/>
            <person name="Riley R."/>
            <person name="Nagy L.G."/>
            <person name="Koehler G."/>
            <person name="Ransdell A.S."/>
            <person name="Younus H."/>
            <person name="Chow J."/>
            <person name="Chiniquy J."/>
            <person name="Lipzen A."/>
            <person name="Tritt A."/>
            <person name="Sun H."/>
            <person name="Haridas S."/>
            <person name="LaButti K."/>
            <person name="Ohm R.A."/>
            <person name="Kues U."/>
            <person name="Blanchette R.A."/>
            <person name="Grigoriev I.V."/>
            <person name="Minto R.E."/>
            <person name="Hibbett D.S."/>
        </authorList>
    </citation>
    <scope>NUCLEOTIDE SEQUENCE [LARGE SCALE GENOMIC DNA]</scope>
    <source>
        <strain evidence="1 2">FP15055 ss-10</strain>
    </source>
</reference>
<name>A0A0D7B845_9AGAR</name>
<evidence type="ECO:0000313" key="2">
    <source>
        <dbReference type="Proteomes" id="UP000054007"/>
    </source>
</evidence>
<dbReference type="EMBL" id="KN880581">
    <property type="protein sequence ID" value="KIY65686.1"/>
    <property type="molecule type" value="Genomic_DNA"/>
</dbReference>
<organism evidence="1 2">
    <name type="scientific">Cylindrobasidium torrendii FP15055 ss-10</name>
    <dbReference type="NCBI Taxonomy" id="1314674"/>
    <lineage>
        <taxon>Eukaryota</taxon>
        <taxon>Fungi</taxon>
        <taxon>Dikarya</taxon>
        <taxon>Basidiomycota</taxon>
        <taxon>Agaricomycotina</taxon>
        <taxon>Agaricomycetes</taxon>
        <taxon>Agaricomycetidae</taxon>
        <taxon>Agaricales</taxon>
        <taxon>Marasmiineae</taxon>
        <taxon>Physalacriaceae</taxon>
        <taxon>Cylindrobasidium</taxon>
    </lineage>
</organism>
<accession>A0A0D7B845</accession>